<organism evidence="4 5">
    <name type="scientific">Streptococcus sanguinis SK355</name>
    <dbReference type="NCBI Taxonomy" id="888816"/>
    <lineage>
        <taxon>Bacteria</taxon>
        <taxon>Bacillati</taxon>
        <taxon>Bacillota</taxon>
        <taxon>Bacilli</taxon>
        <taxon>Lactobacillales</taxon>
        <taxon>Streptococcaceae</taxon>
        <taxon>Streptococcus</taxon>
    </lineage>
</organism>
<dbReference type="GO" id="GO:0016226">
    <property type="term" value="P:iron-sulfur cluster assembly"/>
    <property type="evidence" value="ECO:0007669"/>
    <property type="project" value="InterPro"/>
</dbReference>
<dbReference type="PANTHER" id="PTHR43575:SF1">
    <property type="entry name" value="PROTEIN ABCI7, CHLOROPLASTIC"/>
    <property type="match status" value="1"/>
</dbReference>
<comment type="caution">
    <text evidence="4">The sequence shown here is derived from an EMBL/GenBank/DDBJ whole genome shotgun (WGS) entry which is preliminary data.</text>
</comment>
<feature type="domain" description="SUF system FeS cluster assembly SufBD N-terminal" evidence="3">
    <location>
        <begin position="84"/>
        <end position="152"/>
    </location>
</feature>
<evidence type="ECO:0000313" key="4">
    <source>
        <dbReference type="EMBL" id="EGJ43938.1"/>
    </source>
</evidence>
<protein>
    <submittedName>
        <fullName evidence="4">FeS assembly protein SufD</fullName>
    </submittedName>
</protein>
<dbReference type="NCBIfam" id="TIGR01981">
    <property type="entry name" value="sufD"/>
    <property type="match status" value="1"/>
</dbReference>
<dbReference type="EMBL" id="AFFN01000003">
    <property type="protein sequence ID" value="EGJ43938.1"/>
    <property type="molecule type" value="Genomic_DNA"/>
</dbReference>
<dbReference type="InterPro" id="IPR011542">
    <property type="entry name" value="SUF_FeS_clus_asmbl_SufD"/>
</dbReference>
<evidence type="ECO:0000259" key="2">
    <source>
        <dbReference type="Pfam" id="PF01458"/>
    </source>
</evidence>
<accession>F3UMQ9</accession>
<comment type="similarity">
    <text evidence="1">Belongs to the iron-sulfur cluster assembly SufBD family.</text>
</comment>
<dbReference type="eggNOG" id="COG0719">
    <property type="taxonomic scope" value="Bacteria"/>
</dbReference>
<dbReference type="RefSeq" id="WP_002927656.1">
    <property type="nucleotide sequence ID" value="NZ_GL890993.1"/>
</dbReference>
<dbReference type="InterPro" id="IPR037284">
    <property type="entry name" value="SUF_FeS_clus_asmbl_SufBD_sf"/>
</dbReference>
<dbReference type="SUPFAM" id="SSF101960">
    <property type="entry name" value="Stabilizer of iron transporter SufD"/>
    <property type="match status" value="1"/>
</dbReference>
<evidence type="ECO:0000256" key="1">
    <source>
        <dbReference type="ARBA" id="ARBA00043967"/>
    </source>
</evidence>
<evidence type="ECO:0000313" key="5">
    <source>
        <dbReference type="Proteomes" id="UP000005589"/>
    </source>
</evidence>
<dbReference type="AlphaFoldDB" id="F3UMQ9"/>
<dbReference type="PATRIC" id="fig|888816.3.peg.114"/>
<dbReference type="InterPro" id="IPR000825">
    <property type="entry name" value="SUF_FeS_clus_asmbl_SufBD_core"/>
</dbReference>
<proteinExistence type="inferred from homology"/>
<feature type="domain" description="SUF system FeS cluster assembly SufBD core" evidence="2">
    <location>
        <begin position="162"/>
        <end position="392"/>
    </location>
</feature>
<dbReference type="Proteomes" id="UP000005589">
    <property type="component" value="Unassembled WGS sequence"/>
</dbReference>
<dbReference type="InterPro" id="IPR055346">
    <property type="entry name" value="Fe-S_cluster_assembly_SufBD"/>
</dbReference>
<dbReference type="Pfam" id="PF19295">
    <property type="entry name" value="SufBD_N"/>
    <property type="match status" value="1"/>
</dbReference>
<dbReference type="InterPro" id="IPR045595">
    <property type="entry name" value="SufBD_N"/>
</dbReference>
<dbReference type="PANTHER" id="PTHR43575">
    <property type="entry name" value="PROTEIN ABCI7, CHLOROPLASTIC"/>
    <property type="match status" value="1"/>
</dbReference>
<reference evidence="4 5" key="1">
    <citation type="submission" date="2011-03" db="EMBL/GenBank/DDBJ databases">
        <authorList>
            <person name="Muzny D."/>
            <person name="Qin X."/>
            <person name="Deng J."/>
            <person name="Jiang H."/>
            <person name="Liu Y."/>
            <person name="Qu J."/>
            <person name="Song X.-Z."/>
            <person name="Zhang L."/>
            <person name="Thornton R."/>
            <person name="Coyle M."/>
            <person name="Francisco L."/>
            <person name="Jackson L."/>
            <person name="Javaid M."/>
            <person name="Korchina V."/>
            <person name="Kovar C."/>
            <person name="Mata R."/>
            <person name="Mathew T."/>
            <person name="Ngo R."/>
            <person name="Nguyen L."/>
            <person name="Nguyen N."/>
            <person name="Okwuonu G."/>
            <person name="Ongeri F."/>
            <person name="Pham C."/>
            <person name="Simmons D."/>
            <person name="Wilczek-Boney K."/>
            <person name="Hale W."/>
            <person name="Jakkamsetti A."/>
            <person name="Pham P."/>
            <person name="Ruth R."/>
            <person name="San Lucas F."/>
            <person name="Warren J."/>
            <person name="Zhang J."/>
            <person name="Zhao Z."/>
            <person name="Zhou C."/>
            <person name="Zhu D."/>
            <person name="Lee S."/>
            <person name="Bess C."/>
            <person name="Blankenburg K."/>
            <person name="Forbes L."/>
            <person name="Fu Q."/>
            <person name="Gubbala S."/>
            <person name="Hirani K."/>
            <person name="Jayaseelan J.C."/>
            <person name="Lara F."/>
            <person name="Munidasa M."/>
            <person name="Palculict T."/>
            <person name="Patil S."/>
            <person name="Pu L.-L."/>
            <person name="Saada N."/>
            <person name="Tang L."/>
            <person name="Weissenberger G."/>
            <person name="Zhu Y."/>
            <person name="Hemphill L."/>
            <person name="Shang Y."/>
            <person name="Youmans B."/>
            <person name="Ayvaz T."/>
            <person name="Ross M."/>
            <person name="Santibanez J."/>
            <person name="Aqrawi P."/>
            <person name="Gross S."/>
            <person name="Joshi V."/>
            <person name="Fowler G."/>
            <person name="Nazareth L."/>
            <person name="Reid J."/>
            <person name="Worley K."/>
            <person name="Petrosino J."/>
            <person name="Highlander S."/>
            <person name="Gibbs R."/>
        </authorList>
    </citation>
    <scope>NUCLEOTIDE SEQUENCE [LARGE SCALE GENOMIC DNA]</scope>
    <source>
        <strain evidence="4 5">SK355</strain>
    </source>
</reference>
<dbReference type="Pfam" id="PF01458">
    <property type="entry name" value="SUFBD_core"/>
    <property type="match status" value="1"/>
</dbReference>
<dbReference type="HOGENOM" id="CLU_026231_3_0_9"/>
<name>F3UMQ9_STRSA</name>
<gene>
    <name evidence="4" type="primary">sufD</name>
    <name evidence="4" type="ORF">HMPREF9389_0117</name>
</gene>
<evidence type="ECO:0000259" key="3">
    <source>
        <dbReference type="Pfam" id="PF19295"/>
    </source>
</evidence>
<dbReference type="STRING" id="888816.HMPREF9389_0117"/>
<sequence length="420" mass="46515">MTKELIQEFSQLHAEPDWLFQLRQQAFDKIDQLELPRIERVKFHRWNLGDGRISESEPLTSVPDFTALEDNLKLVQVGTQTVLEQLPADLADQGVVFTDFHSALEEIPELVEKHFMSAVKYDEDKLAAYHTAYFNSGAVLYVPDNVEIDQPIEGIFYQDSESDVPFNKHILIIAGKHSKVNYLERLETYGEGAVPVTANITVEVIAQAGAQIKFSAIDRLGENVTAYISRRGKLDNDAMIDWAIGVMNEGNVVADFDSDLYGKGSHADMKVVALSSGKQVQGIDTRVTNYGCNSIGNILQHGVILEKGTLTFNGIGHIIKGAKGADAQQESRVLMLSDQARSDANPILLIDENDVTAGHAASIGQVDPEDMYYLMSRGLDKATAERLVVRGFLGSVIVEIPVKEVRDEMIENIDIILAKR</sequence>